<dbReference type="Gene3D" id="1.10.1200.10">
    <property type="entry name" value="ACP-like"/>
    <property type="match status" value="2"/>
</dbReference>
<name>A0A3N9P0F1_9BACL</name>
<dbReference type="InterPro" id="IPR001242">
    <property type="entry name" value="Condensation_dom"/>
</dbReference>
<dbReference type="Pfam" id="PF00501">
    <property type="entry name" value="AMP-binding"/>
    <property type="match status" value="2"/>
</dbReference>
<comment type="caution">
    <text evidence="10">The sequence shown here is derived from an EMBL/GenBank/DDBJ whole genome shotgun (WGS) entry which is preliminary data.</text>
</comment>
<dbReference type="SUPFAM" id="SSF47336">
    <property type="entry name" value="ACP-like"/>
    <property type="match status" value="2"/>
</dbReference>
<dbReference type="InterPro" id="IPR042099">
    <property type="entry name" value="ANL_N_sf"/>
</dbReference>
<keyword evidence="8" id="KW-0472">Membrane</keyword>
<dbReference type="FunFam" id="3.40.50.980:FF:000001">
    <property type="entry name" value="Non-ribosomal peptide synthetase"/>
    <property type="match status" value="1"/>
</dbReference>
<dbReference type="PROSITE" id="PS00455">
    <property type="entry name" value="AMP_BINDING"/>
    <property type="match status" value="1"/>
</dbReference>
<dbReference type="InterPro" id="IPR045851">
    <property type="entry name" value="AMP-bd_C_sf"/>
</dbReference>
<evidence type="ECO:0000256" key="2">
    <source>
        <dbReference type="ARBA" id="ARBA00006432"/>
    </source>
</evidence>
<dbReference type="SMART" id="SM00823">
    <property type="entry name" value="PKS_PP"/>
    <property type="match status" value="2"/>
</dbReference>
<dbReference type="CDD" id="cd05930">
    <property type="entry name" value="A_NRPS"/>
    <property type="match status" value="1"/>
</dbReference>
<dbReference type="CDD" id="cd19531">
    <property type="entry name" value="LCL_NRPS-like"/>
    <property type="match status" value="1"/>
</dbReference>
<evidence type="ECO:0000256" key="6">
    <source>
        <dbReference type="ARBA" id="ARBA00023194"/>
    </source>
</evidence>
<dbReference type="GO" id="GO:0031177">
    <property type="term" value="F:phosphopantetheine binding"/>
    <property type="evidence" value="ECO:0007669"/>
    <property type="project" value="InterPro"/>
</dbReference>
<dbReference type="Pfam" id="PF00668">
    <property type="entry name" value="Condensation"/>
    <property type="match status" value="1"/>
</dbReference>
<dbReference type="SUPFAM" id="SSF52777">
    <property type="entry name" value="CoA-dependent acyltransferases"/>
    <property type="match status" value="2"/>
</dbReference>
<dbReference type="NCBIfam" id="TIGR01733">
    <property type="entry name" value="AA-adenyl-dom"/>
    <property type="match status" value="1"/>
</dbReference>
<dbReference type="InterPro" id="IPR010071">
    <property type="entry name" value="AA_adenyl_dom"/>
</dbReference>
<evidence type="ECO:0000256" key="7">
    <source>
        <dbReference type="ARBA" id="ARBA00023268"/>
    </source>
</evidence>
<dbReference type="GO" id="GO:0043041">
    <property type="term" value="P:amino acid activation for nonribosomal peptide biosynthetic process"/>
    <property type="evidence" value="ECO:0007669"/>
    <property type="project" value="TreeGrafter"/>
</dbReference>
<evidence type="ECO:0000259" key="9">
    <source>
        <dbReference type="PROSITE" id="PS50075"/>
    </source>
</evidence>
<dbReference type="Gene3D" id="3.30.559.30">
    <property type="entry name" value="Nonribosomal peptide synthetase, condensation domain"/>
    <property type="match status" value="2"/>
</dbReference>
<keyword evidence="4" id="KW-0597">Phosphoprotein</keyword>
<dbReference type="Gene3D" id="3.30.559.10">
    <property type="entry name" value="Chloramphenicol acetyltransferase-like domain"/>
    <property type="match status" value="1"/>
</dbReference>
<dbReference type="GO" id="GO:0008610">
    <property type="term" value="P:lipid biosynthetic process"/>
    <property type="evidence" value="ECO:0007669"/>
    <property type="project" value="UniProtKB-ARBA"/>
</dbReference>
<dbReference type="PANTHER" id="PTHR45527">
    <property type="entry name" value="NONRIBOSOMAL PEPTIDE SYNTHETASE"/>
    <property type="match status" value="1"/>
</dbReference>
<feature type="domain" description="Carrier" evidence="9">
    <location>
        <begin position="1638"/>
        <end position="1713"/>
    </location>
</feature>
<gene>
    <name evidence="10" type="ORF">EH198_18070</name>
</gene>
<keyword evidence="8" id="KW-1133">Transmembrane helix</keyword>
<dbReference type="GO" id="GO:0044550">
    <property type="term" value="P:secondary metabolite biosynthetic process"/>
    <property type="evidence" value="ECO:0007669"/>
    <property type="project" value="TreeGrafter"/>
</dbReference>
<accession>A0A3N9P0F1</accession>
<keyword evidence="11" id="KW-1185">Reference proteome</keyword>
<dbReference type="RefSeq" id="WP_124696915.1">
    <property type="nucleotide sequence ID" value="NZ_JBHUFE010000026.1"/>
</dbReference>
<feature type="domain" description="Carrier" evidence="9">
    <location>
        <begin position="578"/>
        <end position="653"/>
    </location>
</feature>
<dbReference type="PROSITE" id="PS50075">
    <property type="entry name" value="CARRIER"/>
    <property type="match status" value="2"/>
</dbReference>
<proteinExistence type="inferred from homology"/>
<dbReference type="InterPro" id="IPR009081">
    <property type="entry name" value="PP-bd_ACP"/>
</dbReference>
<dbReference type="InterPro" id="IPR023213">
    <property type="entry name" value="CAT-like_dom_sf"/>
</dbReference>
<evidence type="ECO:0000256" key="1">
    <source>
        <dbReference type="ARBA" id="ARBA00001957"/>
    </source>
</evidence>
<dbReference type="SUPFAM" id="SSF56801">
    <property type="entry name" value="Acetyl-CoA synthetase-like"/>
    <property type="match status" value="2"/>
</dbReference>
<dbReference type="GO" id="GO:0017000">
    <property type="term" value="P:antibiotic biosynthetic process"/>
    <property type="evidence" value="ECO:0007669"/>
    <property type="project" value="UniProtKB-KW"/>
</dbReference>
<dbReference type="PANTHER" id="PTHR45527:SF1">
    <property type="entry name" value="FATTY ACID SYNTHASE"/>
    <property type="match status" value="1"/>
</dbReference>
<dbReference type="OrthoDB" id="9765680at2"/>
<dbReference type="InterPro" id="IPR020845">
    <property type="entry name" value="AMP-binding_CS"/>
</dbReference>
<keyword evidence="6" id="KW-0045">Antibiotic biosynthesis</keyword>
<organism evidence="10 11">
    <name type="scientific">Paenibacillus rhizophilus</name>
    <dbReference type="NCBI Taxonomy" id="1850366"/>
    <lineage>
        <taxon>Bacteria</taxon>
        <taxon>Bacillati</taxon>
        <taxon>Bacillota</taxon>
        <taxon>Bacilli</taxon>
        <taxon>Bacillales</taxon>
        <taxon>Paenibacillaceae</taxon>
        <taxon>Paenibacillus</taxon>
    </lineage>
</organism>
<protein>
    <submittedName>
        <fullName evidence="10">Amino acid adenylation domain-containing protein</fullName>
    </submittedName>
</protein>
<keyword evidence="3" id="KW-0596">Phosphopantetheine</keyword>
<comment type="similarity">
    <text evidence="2">Belongs to the ATP-dependent AMP-binding enzyme family.</text>
</comment>
<evidence type="ECO:0000256" key="4">
    <source>
        <dbReference type="ARBA" id="ARBA00022553"/>
    </source>
</evidence>
<dbReference type="Proteomes" id="UP000282529">
    <property type="component" value="Unassembled WGS sequence"/>
</dbReference>
<evidence type="ECO:0000256" key="5">
    <source>
        <dbReference type="ARBA" id="ARBA00022737"/>
    </source>
</evidence>
<keyword evidence="5" id="KW-0677">Repeat</keyword>
<sequence length="1924" mass="216901">MESFNSLSELLKERSSKTDKGVYLILNDLETRFISYGQLYSSAHYTLSVLQDKGMKPGDELLFQVEDPEYFLYLFWACILGGIVAVPVLVGSNNEHKQKVLNIWNYLTHPYLVTDRKSLQRLLNYMDGREGNISSGKIQSRAVLLDEVTQPSGLGQLHVSSGNDIAFVQFSSGSTGDPKGVILTQDNLLANINAIRIASNVTTDDRLLSWMPLTHDMGMIGCHLVPVLAAIDQYIMPTSLFIRHPTLWLKKASEHKASLLASPNFGYKYILGHMKEEMKYAWDLSGVRLIFNGAEPISVPLAEKFMNKMQGYGMKRSAMFPVYGLAEASLGVTIPPVAENIQPVHLLRNSMCIGERAVSVDAPDDDSITFVDVGSPIRDCEVRISGKDGESLSDWTIGYIHIRGRNVTHGYYGNPTATKDAICDGWLNTGDLGLMRNGRLVITGRAKDIIFVNGQNYYPHDFERVVEEFSGILHPAAVCSVIEPDTRSESIYIFIQFKEPVEQFVGLSSEVHKAIHSRIGLQVKCVLPIHKIPKTTSGKIQRYQLAERIEKGEFDELIKQITSLSSEQEKQETECLEETLSPVESELLAMARSIVPSGFIGPDTNLLEAGLDSLKLQQLLNLMEAHFNVRVATQELFEHPNIRVLSSRLEELLSSAKEEELTIDPVGVLARCPEDLIPLSSPQKRLFILQSMNQQSLAYNNPMGWMLEGSLSLEQLEKMFRNLISRHEAWRTSFLLDGDEPMQRIHKPEELSFHIDYVDMEGMHSETSKFFDTFVRPFELAQAPLVRVKLVRLENRKHLLMMDAHHLVVDGTSRAIFIKEFIDLAAGRALPPVSCTYKEYVAHQQMLRQSEDIERQREYWLNRLSGTKETVFRLPSDNILPQEDAPLSRTFRFHLSKELVHSSKQLAARHGMTLFMILFAAYAYILGEYNGHEKVVVGVPTSGRRRKEWESVIGMFAGTLPILCQPASRLTVREFLQDIRKGILEAFDNQLYPLEDLIQDLNLQRDAGKNPLFETLFVFQNMEHPVIQDSELRITPLRVDEYEPKFELAVEIEEEEGAMQVKLRYDAVKYEHETIERIGAHFIEALKGFVKDENMVLGQFHMLPAYEKKQLLSDFQGLRKPLPAACIQEMLNQAAIKYPEHLAVATPDLRLTYKELHRKANRLARKLHSLGVKPGSLIGLMTGRTAHLGVGIVGILNAGCAFVPIDPGSPAERTERILTDSACSVIVTHGEGTLALAQSFSRIRIDLDEIDDDEETSIPPTVSHSDDLVYSIYTSGSTGTPKGVLLENRGLVNYVAWLQEQAELCVDDRAVLVSSYAFDLGYTALFSALTCGCELHIVPQSHLLDPSELLAYLEKHRITYIKMTPSLFHLLVEASAFSRTNLSALRLIILGGEPIQVEDIAKYYRAYPNARIMNHYGPTECTIGCIAQSIEPEGLDAFKTRPTLGNPIANTRIHVLDSECKLLPIGIPGEIYIGGVGVARGYNDPSLTEQAFLDVDLRYNGSNSERLYRTGDLGRYVADGRIEFLGRIDSQVKIRGYRVELAEIENRLNQHPDIRQAVVISRSGPTNALELCAYVAVNPVQISMRALRGFLASHLPEYMVPARFIQVEAFPINENGKINRKLLPDPVEVLDADEERPGPQSDMERQLLVLWREVLQLEGLGIYDHFFEVGGNSLLAVKLHQKIEEQLPGRMKVVDLFAYPTISLLAYYLTEKEAASPRIEPVRLPDVYYNVSRQAFIKSVYKFTVPEPMHTQIKLAAAAEDISVEQICLSVFAYLFHEITKQERIGISAVTSQVNRIQKFTISFDQISGLQGLFKWIRVPMNMPPQEDCISSEHLSPHLKDSKHLFPLFYVDRLFTLSQQWIEHHGITLAVNRSIEHFSFICEFNADLLDQKSVAALFRRYLELLHRVGKFYNSSVSVEGAVSR</sequence>
<keyword evidence="8" id="KW-0812">Transmembrane</keyword>
<dbReference type="Gene3D" id="3.40.50.12780">
    <property type="entry name" value="N-terminal domain of ligase-like"/>
    <property type="match status" value="2"/>
</dbReference>
<evidence type="ECO:0000313" key="11">
    <source>
        <dbReference type="Proteomes" id="UP000282529"/>
    </source>
</evidence>
<dbReference type="GO" id="GO:0005737">
    <property type="term" value="C:cytoplasm"/>
    <property type="evidence" value="ECO:0007669"/>
    <property type="project" value="TreeGrafter"/>
</dbReference>
<dbReference type="InterPro" id="IPR036736">
    <property type="entry name" value="ACP-like_sf"/>
</dbReference>
<dbReference type="Gene3D" id="3.30.300.30">
    <property type="match status" value="2"/>
</dbReference>
<evidence type="ECO:0000313" key="10">
    <source>
        <dbReference type="EMBL" id="RQW09681.1"/>
    </source>
</evidence>
<dbReference type="InterPro" id="IPR020806">
    <property type="entry name" value="PKS_PP-bd"/>
</dbReference>
<dbReference type="InterPro" id="IPR000873">
    <property type="entry name" value="AMP-dep_synth/lig_dom"/>
</dbReference>
<reference evidence="10 11" key="1">
    <citation type="submission" date="2018-11" db="EMBL/GenBank/DDBJ databases">
        <title>Genome sequence of strain 7197.</title>
        <authorList>
            <person name="Gao J."/>
            <person name="Sun J."/>
        </authorList>
    </citation>
    <scope>NUCLEOTIDE SEQUENCE [LARGE SCALE GENOMIC DNA]</scope>
    <source>
        <strain evidence="10 11">7197</strain>
    </source>
</reference>
<feature type="transmembrane region" description="Helical" evidence="8">
    <location>
        <begin position="70"/>
        <end position="90"/>
    </location>
</feature>
<dbReference type="InterPro" id="IPR025110">
    <property type="entry name" value="AMP-bd_C"/>
</dbReference>
<dbReference type="Pfam" id="PF13193">
    <property type="entry name" value="AMP-binding_C"/>
    <property type="match status" value="1"/>
</dbReference>
<dbReference type="EMBL" id="RQPI01000012">
    <property type="protein sequence ID" value="RQW09681.1"/>
    <property type="molecule type" value="Genomic_DNA"/>
</dbReference>
<keyword evidence="7" id="KW-0511">Multifunctional enzyme</keyword>
<dbReference type="Pfam" id="PF00550">
    <property type="entry name" value="PP-binding"/>
    <property type="match status" value="2"/>
</dbReference>
<evidence type="ECO:0000256" key="3">
    <source>
        <dbReference type="ARBA" id="ARBA00022450"/>
    </source>
</evidence>
<dbReference type="GO" id="GO:0003824">
    <property type="term" value="F:catalytic activity"/>
    <property type="evidence" value="ECO:0007669"/>
    <property type="project" value="UniProtKB-KW"/>
</dbReference>
<evidence type="ECO:0000256" key="8">
    <source>
        <dbReference type="SAM" id="Phobius"/>
    </source>
</evidence>
<comment type="cofactor">
    <cofactor evidence="1">
        <name>pantetheine 4'-phosphate</name>
        <dbReference type="ChEBI" id="CHEBI:47942"/>
    </cofactor>
</comment>